<feature type="compositionally biased region" description="Polar residues" evidence="1">
    <location>
        <begin position="83"/>
        <end position="98"/>
    </location>
</feature>
<sequence length="196" mass="21403">MALSSSPSSSTSASSSSSLPESPASRSAESPSSPSPSEKEQSEKEESEEASEEEEEEAEKDRDEGQSSWNPYSSSKTNVYTASSSRVTISSRPLSQGHSKPASADEIIFHNPLNPHFKLPDSVRDILEDETVTRDLPDSDLLKSVHRYAAEYFEAKGWDKVMGRSMDESALLAIGLILEEYCREMVGENGGMVFAE</sequence>
<feature type="region of interest" description="Disordered" evidence="1">
    <location>
        <begin position="1"/>
        <end position="77"/>
    </location>
</feature>
<dbReference type="AlphaFoldDB" id="A0AAN8MRQ3"/>
<dbReference type="PANTHER" id="PTHR28054:SF1">
    <property type="entry name" value="RNA POLYMERASE I-SPECIFIC TRANSCRIPTION INITIATION FACTOR RRN10"/>
    <property type="match status" value="1"/>
</dbReference>
<feature type="region of interest" description="Disordered" evidence="1">
    <location>
        <begin position="83"/>
        <end position="102"/>
    </location>
</feature>
<comment type="caution">
    <text evidence="2">The sequence shown here is derived from an EMBL/GenBank/DDBJ whole genome shotgun (WGS) entry which is preliminary data.</text>
</comment>
<dbReference type="EMBL" id="JAVHNR010000008">
    <property type="protein sequence ID" value="KAK6334630.1"/>
    <property type="molecule type" value="Genomic_DNA"/>
</dbReference>
<dbReference type="Pfam" id="PF05234">
    <property type="entry name" value="UAF_Rrn10"/>
    <property type="match status" value="1"/>
</dbReference>
<dbReference type="Proteomes" id="UP001313282">
    <property type="component" value="Unassembled WGS sequence"/>
</dbReference>
<evidence type="ECO:0000313" key="2">
    <source>
        <dbReference type="EMBL" id="KAK6334630.1"/>
    </source>
</evidence>
<evidence type="ECO:0000313" key="3">
    <source>
        <dbReference type="Proteomes" id="UP001313282"/>
    </source>
</evidence>
<dbReference type="PANTHER" id="PTHR28054">
    <property type="entry name" value="RNA POLYMERASE I-SPECIFIC TRANSCRIPTION INITIATION FACTOR RRN10"/>
    <property type="match status" value="1"/>
</dbReference>
<gene>
    <name evidence="2" type="ORF">TWF718_010086</name>
</gene>
<accession>A0AAN8MRQ3</accession>
<proteinExistence type="predicted"/>
<feature type="compositionally biased region" description="Acidic residues" evidence="1">
    <location>
        <begin position="45"/>
        <end position="58"/>
    </location>
</feature>
<evidence type="ECO:0000256" key="1">
    <source>
        <dbReference type="SAM" id="MobiDB-lite"/>
    </source>
</evidence>
<dbReference type="InterPro" id="IPR022793">
    <property type="entry name" value="Rrn10"/>
</dbReference>
<dbReference type="GO" id="GO:0006360">
    <property type="term" value="P:transcription by RNA polymerase I"/>
    <property type="evidence" value="ECO:0007669"/>
    <property type="project" value="InterPro"/>
</dbReference>
<protein>
    <submittedName>
        <fullName evidence="2">Uncharacterized protein</fullName>
    </submittedName>
</protein>
<feature type="compositionally biased region" description="Polar residues" evidence="1">
    <location>
        <begin position="66"/>
        <end position="77"/>
    </location>
</feature>
<feature type="compositionally biased region" description="Low complexity" evidence="1">
    <location>
        <begin position="1"/>
        <end position="36"/>
    </location>
</feature>
<keyword evidence="3" id="KW-1185">Reference proteome</keyword>
<reference evidence="2 3" key="1">
    <citation type="submission" date="2019-10" db="EMBL/GenBank/DDBJ databases">
        <authorList>
            <person name="Palmer J.M."/>
        </authorList>
    </citation>
    <scope>NUCLEOTIDE SEQUENCE [LARGE SCALE GENOMIC DNA]</scope>
    <source>
        <strain evidence="2 3">TWF718</strain>
    </source>
</reference>
<organism evidence="2 3">
    <name type="scientific">Orbilia javanica</name>
    <dbReference type="NCBI Taxonomy" id="47235"/>
    <lineage>
        <taxon>Eukaryota</taxon>
        <taxon>Fungi</taxon>
        <taxon>Dikarya</taxon>
        <taxon>Ascomycota</taxon>
        <taxon>Pezizomycotina</taxon>
        <taxon>Orbiliomycetes</taxon>
        <taxon>Orbiliales</taxon>
        <taxon>Orbiliaceae</taxon>
        <taxon>Orbilia</taxon>
    </lineage>
</organism>
<name>A0AAN8MRQ3_9PEZI</name>